<dbReference type="FunFam" id="2.40.290.10:FF:000004">
    <property type="entry name" value="Non-homologous end joining protein Ku"/>
    <property type="match status" value="1"/>
</dbReference>
<comment type="similarity">
    <text evidence="2">Belongs to the prokaryotic Ku family.</text>
</comment>
<reference evidence="5 6" key="1">
    <citation type="submission" date="2019-08" db="EMBL/GenBank/DDBJ databases">
        <authorList>
            <person name="Karlyshev A.V."/>
        </authorList>
    </citation>
    <scope>NUCLEOTIDE SEQUENCE [LARGE SCALE GENOMIC DNA]</scope>
    <source>
        <strain evidence="5 6">Alg18-2.2</strain>
    </source>
</reference>
<feature type="compositionally biased region" description="Low complexity" evidence="3">
    <location>
        <begin position="300"/>
        <end position="317"/>
    </location>
</feature>
<dbReference type="InterPro" id="IPR009187">
    <property type="entry name" value="Prok_Ku"/>
</dbReference>
<comment type="subunit">
    <text evidence="2">Homodimer. Interacts with LigD.</text>
</comment>
<name>A0A5C8KPZ7_9GAMM</name>
<dbReference type="RefSeq" id="WP_147891748.1">
    <property type="nucleotide sequence ID" value="NZ_VRTS01000005.1"/>
</dbReference>
<dbReference type="GO" id="GO:0006310">
    <property type="term" value="P:DNA recombination"/>
    <property type="evidence" value="ECO:0007669"/>
    <property type="project" value="UniProtKB-KW"/>
</dbReference>
<keyword evidence="2" id="KW-0227">DNA damage</keyword>
<dbReference type="SMART" id="SM00559">
    <property type="entry name" value="Ku78"/>
    <property type="match status" value="1"/>
</dbReference>
<evidence type="ECO:0000256" key="1">
    <source>
        <dbReference type="ARBA" id="ARBA00023125"/>
    </source>
</evidence>
<dbReference type="HAMAP" id="MF_01875">
    <property type="entry name" value="Prokaryotic_Ku"/>
    <property type="match status" value="1"/>
</dbReference>
<proteinExistence type="inferred from homology"/>
<keyword evidence="2" id="KW-0233">DNA recombination</keyword>
<comment type="function">
    <text evidence="2">With LigD forms a non-homologous end joining (NHEJ) DNA repair enzyme, which repairs dsDNA breaks with reduced fidelity. Binds linear dsDNA with 5'- and 3'- overhangs but not closed circular dsDNA nor ssDNA. Recruits and stimulates the ligase activity of LigD.</text>
</comment>
<gene>
    <name evidence="2" type="primary">ku</name>
    <name evidence="5" type="ORF">FU658_08845</name>
</gene>
<evidence type="ECO:0000313" key="5">
    <source>
        <dbReference type="EMBL" id="TXK62329.1"/>
    </source>
</evidence>
<evidence type="ECO:0000256" key="2">
    <source>
        <dbReference type="HAMAP-Rule" id="MF_01875"/>
    </source>
</evidence>
<dbReference type="GO" id="GO:0003690">
    <property type="term" value="F:double-stranded DNA binding"/>
    <property type="evidence" value="ECO:0007669"/>
    <property type="project" value="UniProtKB-UniRule"/>
</dbReference>
<dbReference type="PANTHER" id="PTHR41251:SF1">
    <property type="entry name" value="NON-HOMOLOGOUS END JOINING PROTEIN KU"/>
    <property type="match status" value="1"/>
</dbReference>
<accession>A0A5C8KPZ7</accession>
<dbReference type="Proteomes" id="UP000321248">
    <property type="component" value="Unassembled WGS sequence"/>
</dbReference>
<evidence type="ECO:0000313" key="6">
    <source>
        <dbReference type="Proteomes" id="UP000321248"/>
    </source>
</evidence>
<keyword evidence="6" id="KW-1185">Reference proteome</keyword>
<dbReference type="PANTHER" id="PTHR41251">
    <property type="entry name" value="NON-HOMOLOGOUS END JOINING PROTEIN KU"/>
    <property type="match status" value="1"/>
</dbReference>
<dbReference type="EMBL" id="VRTS01000005">
    <property type="protein sequence ID" value="TXK62329.1"/>
    <property type="molecule type" value="Genomic_DNA"/>
</dbReference>
<protein>
    <recommendedName>
        <fullName evidence="2">Non-homologous end joining protein Ku</fullName>
    </recommendedName>
</protein>
<feature type="region of interest" description="Disordered" evidence="3">
    <location>
        <begin position="263"/>
        <end position="347"/>
    </location>
</feature>
<dbReference type="AlphaFoldDB" id="A0A5C8KPZ7"/>
<sequence>MARPIWTGNLSFGLLNVPVALMAGERKVDLSLRMLDSRDNTPIRYERVNADTGEEVPWGDIVKAFEYEKGSYVVIEKEDIASAAPERHESVDIEAFVDVGELGPRSFDKPYILVPGKKAEKGYVLLRETLKETGKAGVARVVIRTREYLCAVVPEDDALVLILMRYPQELVDPADYALPDKAPSEYRISKKEIEMAKSLVESMSTPWSGDDYRDDFRDRLAAIIRERVESTGSSAAVDEEVAVPDDAATNVVDFMSLLKKSLSENKRTPAKKAARTKGPDKRGTKQAASKKPAPKKPSAKKSATAKRAPTKAGTGKSTAKKAASKKSAATKAPAKSRASTASKRKSA</sequence>
<dbReference type="SUPFAM" id="SSF100939">
    <property type="entry name" value="SPOC domain-like"/>
    <property type="match status" value="1"/>
</dbReference>
<comment type="caution">
    <text evidence="5">The sequence shown here is derived from an EMBL/GenBank/DDBJ whole genome shotgun (WGS) entry which is preliminary data.</text>
</comment>
<organism evidence="5 6">
    <name type="scientific">Alkalisalibacterium limincola</name>
    <dbReference type="NCBI Taxonomy" id="2699169"/>
    <lineage>
        <taxon>Bacteria</taxon>
        <taxon>Pseudomonadati</taxon>
        <taxon>Pseudomonadota</taxon>
        <taxon>Gammaproteobacteria</taxon>
        <taxon>Lysobacterales</taxon>
        <taxon>Lysobacteraceae</taxon>
        <taxon>Alkalisalibacterium</taxon>
    </lineage>
</organism>
<dbReference type="InterPro" id="IPR016194">
    <property type="entry name" value="SPOC-like_C_dom_sf"/>
</dbReference>
<keyword evidence="1 2" id="KW-0238">DNA-binding</keyword>
<evidence type="ECO:0000259" key="4">
    <source>
        <dbReference type="SMART" id="SM00559"/>
    </source>
</evidence>
<keyword evidence="2" id="KW-0234">DNA repair</keyword>
<dbReference type="GO" id="GO:0006303">
    <property type="term" value="P:double-strand break repair via nonhomologous end joining"/>
    <property type="evidence" value="ECO:0007669"/>
    <property type="project" value="UniProtKB-UniRule"/>
</dbReference>
<dbReference type="Pfam" id="PF02735">
    <property type="entry name" value="Ku"/>
    <property type="match status" value="1"/>
</dbReference>
<feature type="domain" description="Ku" evidence="4">
    <location>
        <begin position="53"/>
        <end position="182"/>
    </location>
</feature>
<dbReference type="InterPro" id="IPR006164">
    <property type="entry name" value="DNA_bd_Ku70/Ku80"/>
</dbReference>
<dbReference type="Gene3D" id="2.40.290.10">
    <property type="match status" value="1"/>
</dbReference>
<feature type="compositionally biased region" description="Low complexity" evidence="3">
    <location>
        <begin position="325"/>
        <end position="341"/>
    </location>
</feature>
<evidence type="ECO:0000256" key="3">
    <source>
        <dbReference type="SAM" id="MobiDB-lite"/>
    </source>
</evidence>
<dbReference type="OrthoDB" id="9795084at2"/>
<dbReference type="PIRSF" id="PIRSF006493">
    <property type="entry name" value="Prok_Ku"/>
    <property type="match status" value="1"/>
</dbReference>
<dbReference type="NCBIfam" id="TIGR02772">
    <property type="entry name" value="Ku_bact"/>
    <property type="match status" value="1"/>
</dbReference>